<protein>
    <submittedName>
        <fullName evidence="2">Uncharacterized protein</fullName>
    </submittedName>
</protein>
<evidence type="ECO:0000313" key="3">
    <source>
        <dbReference type="Proteomes" id="UP001163846"/>
    </source>
</evidence>
<feature type="compositionally biased region" description="Basic and acidic residues" evidence="1">
    <location>
        <begin position="96"/>
        <end position="107"/>
    </location>
</feature>
<sequence>SQKFKRRQSIATLEQGECRDKGDVEGEHIWRFILYAVTSLQVDGMSDEEDGEESGQAVKLVLEVGFRREEFRTLFRSIDIRPGVSRSQGGRRFKKRIEISKKAERQPPRGIPSPFLTPRFREGHSKPSQDL</sequence>
<proteinExistence type="predicted"/>
<feature type="region of interest" description="Disordered" evidence="1">
    <location>
        <begin position="84"/>
        <end position="131"/>
    </location>
</feature>
<gene>
    <name evidence="2" type="ORF">F5878DRAFT_510803</name>
</gene>
<keyword evidence="3" id="KW-1185">Reference proteome</keyword>
<organism evidence="2 3">
    <name type="scientific">Lentinula raphanica</name>
    <dbReference type="NCBI Taxonomy" id="153919"/>
    <lineage>
        <taxon>Eukaryota</taxon>
        <taxon>Fungi</taxon>
        <taxon>Dikarya</taxon>
        <taxon>Basidiomycota</taxon>
        <taxon>Agaricomycotina</taxon>
        <taxon>Agaricomycetes</taxon>
        <taxon>Agaricomycetidae</taxon>
        <taxon>Agaricales</taxon>
        <taxon>Marasmiineae</taxon>
        <taxon>Omphalotaceae</taxon>
        <taxon>Lentinula</taxon>
    </lineage>
</organism>
<dbReference type="EMBL" id="MU807815">
    <property type="protein sequence ID" value="KAJ3831095.1"/>
    <property type="molecule type" value="Genomic_DNA"/>
</dbReference>
<dbReference type="Proteomes" id="UP001163846">
    <property type="component" value="Unassembled WGS sequence"/>
</dbReference>
<evidence type="ECO:0000256" key="1">
    <source>
        <dbReference type="SAM" id="MobiDB-lite"/>
    </source>
</evidence>
<feature type="non-terminal residue" evidence="2">
    <location>
        <position position="1"/>
    </location>
</feature>
<name>A0AA38NUY3_9AGAR</name>
<feature type="non-terminal residue" evidence="2">
    <location>
        <position position="131"/>
    </location>
</feature>
<accession>A0AA38NUY3</accession>
<evidence type="ECO:0000313" key="2">
    <source>
        <dbReference type="EMBL" id="KAJ3831095.1"/>
    </source>
</evidence>
<dbReference type="AlphaFoldDB" id="A0AA38NUY3"/>
<comment type="caution">
    <text evidence="2">The sequence shown here is derived from an EMBL/GenBank/DDBJ whole genome shotgun (WGS) entry which is preliminary data.</text>
</comment>
<reference evidence="2" key="1">
    <citation type="submission" date="2022-08" db="EMBL/GenBank/DDBJ databases">
        <authorList>
            <consortium name="DOE Joint Genome Institute"/>
            <person name="Min B."/>
            <person name="Riley R."/>
            <person name="Sierra-Patev S."/>
            <person name="Naranjo-Ortiz M."/>
            <person name="Looney B."/>
            <person name="Konkel Z."/>
            <person name="Slot J.C."/>
            <person name="Sakamoto Y."/>
            <person name="Steenwyk J.L."/>
            <person name="Rokas A."/>
            <person name="Carro J."/>
            <person name="Camarero S."/>
            <person name="Ferreira P."/>
            <person name="Molpeceres G."/>
            <person name="Ruiz-Duenas F.J."/>
            <person name="Serrano A."/>
            <person name="Henrissat B."/>
            <person name="Drula E."/>
            <person name="Hughes K.W."/>
            <person name="Mata J.L."/>
            <person name="Ishikawa N.K."/>
            <person name="Vargas-Isla R."/>
            <person name="Ushijima S."/>
            <person name="Smith C.A."/>
            <person name="Ahrendt S."/>
            <person name="Andreopoulos W."/>
            <person name="He G."/>
            <person name="Labutti K."/>
            <person name="Lipzen A."/>
            <person name="Ng V."/>
            <person name="Sandor L."/>
            <person name="Barry K."/>
            <person name="Martinez A.T."/>
            <person name="Xiao Y."/>
            <person name="Gibbons J.G."/>
            <person name="Terashima K."/>
            <person name="Hibbett D.S."/>
            <person name="Grigoriev I.V."/>
        </authorList>
    </citation>
    <scope>NUCLEOTIDE SEQUENCE</scope>
    <source>
        <strain evidence="2">TFB9207</strain>
    </source>
</reference>
<feature type="compositionally biased region" description="Basic and acidic residues" evidence="1">
    <location>
        <begin position="119"/>
        <end position="131"/>
    </location>
</feature>